<dbReference type="Proteomes" id="UP000006190">
    <property type="component" value="Unassembled WGS sequence"/>
</dbReference>
<dbReference type="Pfam" id="PF09479">
    <property type="entry name" value="Flg_new"/>
    <property type="match status" value="1"/>
</dbReference>
<dbReference type="RefSeq" id="WP_006309761.1">
    <property type="nucleotide sequence ID" value="NZ_JH601133.1"/>
</dbReference>
<dbReference type="Pfam" id="PF18938">
    <property type="entry name" value="aRib"/>
    <property type="match status" value="1"/>
</dbReference>
<dbReference type="GO" id="GO:0005509">
    <property type="term" value="F:calcium ion binding"/>
    <property type="evidence" value="ECO:0007669"/>
    <property type="project" value="InterPro"/>
</dbReference>
<dbReference type="SUPFAM" id="SSF49313">
    <property type="entry name" value="Cadherin-like"/>
    <property type="match status" value="2"/>
</dbReference>
<dbReference type="Gene3D" id="2.60.40.4270">
    <property type="entry name" value="Listeria-Bacteroides repeat domain"/>
    <property type="match status" value="1"/>
</dbReference>
<dbReference type="Gene3D" id="3.10.20.890">
    <property type="match status" value="1"/>
</dbReference>
<feature type="compositionally biased region" description="Polar residues" evidence="6">
    <location>
        <begin position="391"/>
        <end position="406"/>
    </location>
</feature>
<evidence type="ECO:0000256" key="5">
    <source>
        <dbReference type="ARBA" id="ARBA00022837"/>
    </source>
</evidence>
<feature type="region of interest" description="Disordered" evidence="6">
    <location>
        <begin position="344"/>
        <end position="476"/>
    </location>
</feature>
<dbReference type="Pfam" id="PF05345">
    <property type="entry name" value="He_PIG"/>
    <property type="match status" value="2"/>
</dbReference>
<evidence type="ECO:0000256" key="1">
    <source>
        <dbReference type="ARBA" id="ARBA00004196"/>
    </source>
</evidence>
<dbReference type="GO" id="GO:0030313">
    <property type="term" value="C:cell envelope"/>
    <property type="evidence" value="ECO:0007669"/>
    <property type="project" value="UniProtKB-SubCell"/>
</dbReference>
<sequence>AVWEKVEEETPAEEYLAIFNGNGGTPTTQKVTVKDGEVVSGVTEPTREGYKFVKWVKLGTDNTFDLSEPFNKDILGEEKSVIFTAVWEKNVSENGGSAIFYPKETHPIFKVVGDELTEEEIQNAIVVLGLDKSKYTVTINEDQVVPTTDKPGDYIIDVTINYEDGTTDDAQVAIIITEPADTTAPVIDAANVIAVEGQLIPPVMVDVDDLDVTVTVEGLPEGLTYNPETKQIEGTVPKAEDWGDKEEKTITATIKAVDEAGNESTKEITVTILRDTDGDGTPDVTDEDDDNDGVTDEVEKEKGTDPKDANERPLVPIEEIPGTDITNKDQTVTEKNPIKDITITPSEEDATVTVGELPDGLTYDEETGTVSGTPEIDDWGKDEEERKITVPVTTENPDGTQTTEDVTITVERDTDGDGTPDKQDEDDDNDGVTDEVEKEKGTDPKDPNSKPGKITDSIDPVIPDRTEVGDVDDLTESEREHVKEAIEEANKDNFPEGTKVTVNEDGSATITYPDGSKDNIKAEDLIKQAEEETSQADQIDPVIPERTEVGDVDDLTQS</sequence>
<feature type="region of interest" description="Disordered" evidence="6">
    <location>
        <begin position="530"/>
        <end position="558"/>
    </location>
</feature>
<dbReference type="InterPro" id="IPR044024">
    <property type="entry name" value="aRib"/>
</dbReference>
<dbReference type="InterPro" id="IPR059115">
    <property type="entry name" value="Rib"/>
</dbReference>
<evidence type="ECO:0000256" key="4">
    <source>
        <dbReference type="ARBA" id="ARBA00022729"/>
    </source>
</evidence>
<dbReference type="Gene3D" id="2.60.40.10">
    <property type="entry name" value="Immunoglobulins"/>
    <property type="match status" value="2"/>
</dbReference>
<organism evidence="9 10">
    <name type="scientific">Facklamia languida CCUG 37842</name>
    <dbReference type="NCBI Taxonomy" id="883113"/>
    <lineage>
        <taxon>Bacteria</taxon>
        <taxon>Bacillati</taxon>
        <taxon>Bacillota</taxon>
        <taxon>Bacilli</taxon>
        <taxon>Lactobacillales</taxon>
        <taxon>Aerococcaceae</taxon>
        <taxon>Facklamia</taxon>
    </lineage>
</organism>
<keyword evidence="4" id="KW-0732">Signal</keyword>
<keyword evidence="10" id="KW-1185">Reference proteome</keyword>
<feature type="compositionally biased region" description="Acidic residues" evidence="6">
    <location>
        <begin position="278"/>
        <end position="296"/>
    </location>
</feature>
<dbReference type="SUPFAM" id="SSF103647">
    <property type="entry name" value="TSP type-3 repeat"/>
    <property type="match status" value="1"/>
</dbReference>
<reference evidence="9 10" key="1">
    <citation type="submission" date="2012-01" db="EMBL/GenBank/DDBJ databases">
        <title>The Genome Sequence of Facklamia languida CCUG 37842.</title>
        <authorList>
            <consortium name="The Broad Institute Genome Sequencing Platform"/>
            <person name="Earl A."/>
            <person name="Ward D."/>
            <person name="Feldgarden M."/>
            <person name="Gevers D."/>
            <person name="Huys G."/>
            <person name="Young S.K."/>
            <person name="Zeng Q."/>
            <person name="Gargeya S."/>
            <person name="Fitzgerald M."/>
            <person name="Haas B."/>
            <person name="Abouelleil A."/>
            <person name="Alvarado L."/>
            <person name="Arachchi H.M."/>
            <person name="Berlin A."/>
            <person name="Chapman S.B."/>
            <person name="Gearin G."/>
            <person name="Goldberg J."/>
            <person name="Griggs A."/>
            <person name="Gujja S."/>
            <person name="Hansen M."/>
            <person name="Heiman D."/>
            <person name="Howarth C."/>
            <person name="Larimer J."/>
            <person name="Lui A."/>
            <person name="MacDonald P.J.P."/>
            <person name="McCowen C."/>
            <person name="Montmayeur A."/>
            <person name="Murphy C."/>
            <person name="Neiman D."/>
            <person name="Pearson M."/>
            <person name="Priest M."/>
            <person name="Roberts A."/>
            <person name="Saif S."/>
            <person name="Shea T."/>
            <person name="Sisk P."/>
            <person name="Stolte C."/>
            <person name="Sykes S."/>
            <person name="Wortman J."/>
            <person name="Nusbaum C."/>
            <person name="Birren B."/>
        </authorList>
    </citation>
    <scope>NUCLEOTIDE SEQUENCE [LARGE SCALE GENOMIC DNA]</scope>
    <source>
        <strain evidence="9 10">CCUG 37842</strain>
    </source>
</reference>
<dbReference type="Pfam" id="PF18884">
    <property type="entry name" value="TSP3_bac"/>
    <property type="match status" value="2"/>
</dbReference>
<comment type="subcellular location">
    <subcellularLocation>
        <location evidence="1">Cell envelope</location>
    </subcellularLocation>
    <subcellularLocation>
        <location evidence="2">Secreted</location>
    </subcellularLocation>
</comment>
<feature type="compositionally biased region" description="Basic and acidic residues" evidence="6">
    <location>
        <begin position="410"/>
        <end position="422"/>
    </location>
</feature>
<gene>
    <name evidence="9" type="ORF">HMPREF9708_01528</name>
</gene>
<evidence type="ECO:0000259" key="7">
    <source>
        <dbReference type="Pfam" id="PF08428"/>
    </source>
</evidence>
<feature type="non-terminal residue" evidence="9">
    <location>
        <position position="1"/>
    </location>
</feature>
<evidence type="ECO:0000313" key="10">
    <source>
        <dbReference type="Proteomes" id="UP000006190"/>
    </source>
</evidence>
<dbReference type="InterPro" id="IPR042229">
    <property type="entry name" value="Listeria/Bacterioides_rpt_sf"/>
</dbReference>
<dbReference type="InterPro" id="IPR015919">
    <property type="entry name" value="Cadherin-like_sf"/>
</dbReference>
<protein>
    <submittedName>
        <fullName evidence="9">Uncharacterized protein</fullName>
    </submittedName>
</protein>
<dbReference type="InterPro" id="IPR013378">
    <property type="entry name" value="InlB-like_B-rpt"/>
</dbReference>
<dbReference type="eggNOG" id="COG3064">
    <property type="taxonomic scope" value="Bacteria"/>
</dbReference>
<feature type="domain" description="Rib" evidence="7">
    <location>
        <begin position="104"/>
        <end position="177"/>
    </location>
</feature>
<keyword evidence="3" id="KW-0964">Secreted</keyword>
<evidence type="ECO:0000259" key="8">
    <source>
        <dbReference type="Pfam" id="PF18938"/>
    </source>
</evidence>
<feature type="non-terminal residue" evidence="9">
    <location>
        <position position="558"/>
    </location>
</feature>
<keyword evidence="5" id="KW-0106">Calcium</keyword>
<feature type="compositionally biased region" description="Basic and acidic residues" evidence="6">
    <location>
        <begin position="297"/>
        <end position="311"/>
    </location>
</feature>
<dbReference type="Pfam" id="PF08428">
    <property type="entry name" value="Rib"/>
    <property type="match status" value="1"/>
</dbReference>
<dbReference type="STRING" id="883113.HMPREF9708_01528"/>
<comment type="caution">
    <text evidence="9">The sequence shown here is derived from an EMBL/GenBank/DDBJ whole genome shotgun (WGS) entry which is preliminary data.</text>
</comment>
<dbReference type="InterPro" id="IPR059100">
    <property type="entry name" value="TSP3_bac"/>
</dbReference>
<feature type="region of interest" description="Disordered" evidence="6">
    <location>
        <begin position="274"/>
        <end position="312"/>
    </location>
</feature>
<feature type="compositionally biased region" description="Basic and acidic residues" evidence="6">
    <location>
        <begin position="435"/>
        <end position="448"/>
    </location>
</feature>
<dbReference type="InterPro" id="IPR013783">
    <property type="entry name" value="Ig-like_fold"/>
</dbReference>
<feature type="compositionally biased region" description="Acidic residues" evidence="6">
    <location>
        <begin position="423"/>
        <end position="434"/>
    </location>
</feature>
<feature type="domain" description="Atypical Rib" evidence="8">
    <location>
        <begin position="459"/>
        <end position="528"/>
    </location>
</feature>
<evidence type="ECO:0000256" key="6">
    <source>
        <dbReference type="SAM" id="MobiDB-lite"/>
    </source>
</evidence>
<accession>H3NKY9</accession>
<name>H3NKY9_9LACT</name>
<dbReference type="HOGENOM" id="CLU_488809_0_0_9"/>
<dbReference type="EMBL" id="AGEG01000017">
    <property type="protein sequence ID" value="EHR35955.1"/>
    <property type="molecule type" value="Genomic_DNA"/>
</dbReference>
<evidence type="ECO:0000256" key="3">
    <source>
        <dbReference type="ARBA" id="ARBA00022525"/>
    </source>
</evidence>
<dbReference type="AlphaFoldDB" id="H3NKY9"/>
<evidence type="ECO:0000313" key="9">
    <source>
        <dbReference type="EMBL" id="EHR35955.1"/>
    </source>
</evidence>
<proteinExistence type="predicted"/>
<dbReference type="GO" id="GO:0016020">
    <property type="term" value="C:membrane"/>
    <property type="evidence" value="ECO:0007669"/>
    <property type="project" value="InterPro"/>
</dbReference>
<evidence type="ECO:0000256" key="2">
    <source>
        <dbReference type="ARBA" id="ARBA00004613"/>
    </source>
</evidence>
<dbReference type="InterPro" id="IPR028974">
    <property type="entry name" value="TSP_type-3_rpt"/>
</dbReference>